<dbReference type="STRING" id="580340.Tlie_1605"/>
<feature type="domain" description="PucR C-terminal helix-turn-helix" evidence="2">
    <location>
        <begin position="454"/>
        <end position="507"/>
    </location>
</feature>
<dbReference type="InterPro" id="IPR025736">
    <property type="entry name" value="PucR_C-HTH_dom"/>
</dbReference>
<evidence type="ECO:0000259" key="2">
    <source>
        <dbReference type="Pfam" id="PF13556"/>
    </source>
</evidence>
<gene>
    <name evidence="3" type="ordered locus">Tlie_1605</name>
</gene>
<keyword evidence="4" id="KW-1185">Reference proteome</keyword>
<dbReference type="HOGENOM" id="CLU_017436_3_0_0"/>
<sequence>MKVADLFKKSNFPDFRLLGGAEGVSNKITSVSVIDSPDVFRWMRGGEFLIGSGYIFKEAPDSMAEFMRLVAEREIAALGIKIDRYHSKIPESCIKEADKLGLPLIEIPLKYRWIDINEIVYGYILKEKEGNKNQKGVALQEIFSETWDNHSLLANLASSINCPLAIKAFDLNINNYYEIDGSVHDSERSEAVFSLPPLSEKEMPSQGAVTIHVRETLIEGEKRHVALFTLSSQPPIEMALILPPGEQYPSIKHERMAIRALGILRGNSFEARLHNNALSAQRDQFLQNLCLGTYNNEEMVMHRAKELKIDMPEEAIVLLTCSTKDTYAPPLWRPPFPLSYKHANQWISIASTTEYKAYREDLQKAAKDERLWIAAGSTVKKWDNIKLSYEEAKRAIDWLRKFKPVPGIYIYGELAMHTLLNRLASLPEAKGLWKRYWAPVLYENSARRAVPLSEVAKALISSDFNIKECASSLHLHYNTVRNYIKELEDVLQVDLNNRLHRLAITLGYYIHTLRDNTPWDDT</sequence>
<dbReference type="InterPro" id="IPR051448">
    <property type="entry name" value="CdaR-like_regulators"/>
</dbReference>
<protein>
    <submittedName>
        <fullName evidence="3">Transcriptional regulator, CdaR</fullName>
    </submittedName>
</protein>
<organism evidence="3 4">
    <name type="scientific">Thermovirga lienii (strain ATCC BAA-1197 / DSM 17291 / Cas60314)</name>
    <dbReference type="NCBI Taxonomy" id="580340"/>
    <lineage>
        <taxon>Bacteria</taxon>
        <taxon>Thermotogati</taxon>
        <taxon>Synergistota</taxon>
        <taxon>Synergistia</taxon>
        <taxon>Synergistales</taxon>
        <taxon>Thermovirgaceae</taxon>
        <taxon>Thermovirga</taxon>
    </lineage>
</organism>
<name>G7V7S3_THELD</name>
<dbReference type="Pfam" id="PF13556">
    <property type="entry name" value="HTH_30"/>
    <property type="match status" value="1"/>
</dbReference>
<dbReference type="Gene3D" id="1.10.10.2840">
    <property type="entry name" value="PucR C-terminal helix-turn-helix domain"/>
    <property type="match status" value="1"/>
</dbReference>
<accession>G7V7S3</accession>
<reference evidence="3 4" key="2">
    <citation type="journal article" date="2012" name="Stand. Genomic Sci.">
        <title>Genome sequence of the moderately thermophilic, amino-acid-degrading and sulfur-reducing bacterium Thermovirga lienii type strain (Cas60314(T)).</title>
        <authorList>
            <person name="Goker M."/>
            <person name="Saunders E."/>
            <person name="Lapidus A."/>
            <person name="Nolan M."/>
            <person name="Lucas S."/>
            <person name="Hammon N."/>
            <person name="Deshpande S."/>
            <person name="Cheng J.F."/>
            <person name="Han C."/>
            <person name="Tapia R."/>
            <person name="Goodwin L.A."/>
            <person name="Pitluck S."/>
            <person name="Liolios K."/>
            <person name="Mavromatis K."/>
            <person name="Pagani I."/>
            <person name="Ivanova N."/>
            <person name="Mikhailova N."/>
            <person name="Pati A."/>
            <person name="Chen A."/>
            <person name="Palaniappan K."/>
            <person name="Land M."/>
            <person name="Chang Y.J."/>
            <person name="Jeffries C.D."/>
            <person name="Brambilla E.M."/>
            <person name="Rohde M."/>
            <person name="Spring S."/>
            <person name="Detter J.C."/>
            <person name="Woyke T."/>
            <person name="Bristow J."/>
            <person name="Eisen J.A."/>
            <person name="Markowitz V."/>
            <person name="Hugenholtz P."/>
            <person name="Kyrpides N.C."/>
            <person name="Klenk H.P."/>
        </authorList>
    </citation>
    <scope>NUCLEOTIDE SEQUENCE [LARGE SCALE GENOMIC DNA]</scope>
    <source>
        <strain evidence="4">ATCC BAA-1197 / DSM 17291 / Cas60314</strain>
    </source>
</reference>
<reference evidence="4" key="1">
    <citation type="submission" date="2011-10" db="EMBL/GenBank/DDBJ databases">
        <title>The complete genome of chromosome of Thermovirga lienii DSM 17291.</title>
        <authorList>
            <consortium name="US DOE Joint Genome Institute (JGI-PGF)"/>
            <person name="Lucas S."/>
            <person name="Copeland A."/>
            <person name="Lapidus A."/>
            <person name="Glavina del Rio T."/>
            <person name="Dalin E."/>
            <person name="Tice H."/>
            <person name="Bruce D."/>
            <person name="Goodwin L."/>
            <person name="Pitluck S."/>
            <person name="Peters L."/>
            <person name="Mikhailova N."/>
            <person name="Saunders E."/>
            <person name="Kyrpides N."/>
            <person name="Mavromatis K."/>
            <person name="Ivanova N."/>
            <person name="Last F.I."/>
            <person name="Brettin T."/>
            <person name="Detter J.C."/>
            <person name="Han C."/>
            <person name="Larimer F."/>
            <person name="Land M."/>
            <person name="Hauser L."/>
            <person name="Markowitz V."/>
            <person name="Cheng J.-F."/>
            <person name="Hugenholtz P."/>
            <person name="Woyke T."/>
            <person name="Wu D."/>
            <person name="Spring S."/>
            <person name="Schroeder M."/>
            <person name="Brambilla E.-M."/>
            <person name="Klenk H.-P."/>
            <person name="Eisen J.A."/>
        </authorList>
    </citation>
    <scope>NUCLEOTIDE SEQUENCE [LARGE SCALE GENOMIC DNA]</scope>
    <source>
        <strain evidence="4">ATCC BAA-1197 / DSM 17291 / Cas60314</strain>
    </source>
</reference>
<dbReference type="AlphaFoldDB" id="G7V7S3"/>
<dbReference type="InterPro" id="IPR012914">
    <property type="entry name" value="PucR_dom"/>
</dbReference>
<dbReference type="EMBL" id="CP003096">
    <property type="protein sequence ID" value="AER67327.1"/>
    <property type="molecule type" value="Genomic_DNA"/>
</dbReference>
<proteinExistence type="predicted"/>
<evidence type="ECO:0000313" key="3">
    <source>
        <dbReference type="EMBL" id="AER67327.1"/>
    </source>
</evidence>
<dbReference type="Proteomes" id="UP000005868">
    <property type="component" value="Chromosome"/>
</dbReference>
<dbReference type="OrthoDB" id="143422at2"/>
<feature type="domain" description="Purine catabolism PurC-like" evidence="1">
    <location>
        <begin position="5"/>
        <end position="124"/>
    </location>
</feature>
<evidence type="ECO:0000313" key="4">
    <source>
        <dbReference type="Proteomes" id="UP000005868"/>
    </source>
</evidence>
<dbReference type="Pfam" id="PF07905">
    <property type="entry name" value="PucR"/>
    <property type="match status" value="1"/>
</dbReference>
<dbReference type="KEGG" id="tli:Tlie_1605"/>
<dbReference type="eggNOG" id="COG3835">
    <property type="taxonomic scope" value="Bacteria"/>
</dbReference>
<evidence type="ECO:0000259" key="1">
    <source>
        <dbReference type="Pfam" id="PF07905"/>
    </source>
</evidence>
<dbReference type="InterPro" id="IPR042070">
    <property type="entry name" value="PucR_C-HTH_sf"/>
</dbReference>
<dbReference type="PANTHER" id="PTHR33744">
    <property type="entry name" value="CARBOHYDRATE DIACID REGULATOR"/>
    <property type="match status" value="1"/>
</dbReference>